<evidence type="ECO:0000313" key="3">
    <source>
        <dbReference type="Proteomes" id="UP000295550"/>
    </source>
</evidence>
<gene>
    <name evidence="2" type="ORF">C5468_21345</name>
</gene>
<organism evidence="2 3">
    <name type="scientific">Photorhabdus luminescens subsp. mexicana</name>
    <dbReference type="NCBI Taxonomy" id="2100167"/>
    <lineage>
        <taxon>Bacteria</taxon>
        <taxon>Pseudomonadati</taxon>
        <taxon>Pseudomonadota</taxon>
        <taxon>Gammaproteobacteria</taxon>
        <taxon>Enterobacterales</taxon>
        <taxon>Morganellaceae</taxon>
        <taxon>Photorhabdus</taxon>
    </lineage>
</organism>
<feature type="chain" id="PRO_5020814662" evidence="1">
    <location>
        <begin position="22"/>
        <end position="188"/>
    </location>
</feature>
<name>A0A4V2X4R1_PHOLU</name>
<evidence type="ECO:0000256" key="1">
    <source>
        <dbReference type="SAM" id="SignalP"/>
    </source>
</evidence>
<sequence>MKFTWLSAVLVSIGLPVAAQSITIDPKSLQPMRPLTAKDVNPGLVRSACIQAVRHEESPTKRIEVLDASVVPTKDEHSAFCVVSAKVMEGMGLYASSGSYTTTDVRYSGKLNLETGNVELARIDEDAAKQVALNALAAMFINLKPAAMAENKIAYTASIAGKKCLVEVANDASPEPKRWLVTKLDCKR</sequence>
<proteinExistence type="predicted"/>
<accession>A0A4V2X4R1</accession>
<dbReference type="EMBL" id="PUJX01000032">
    <property type="protein sequence ID" value="TDB45325.1"/>
    <property type="molecule type" value="Genomic_DNA"/>
</dbReference>
<dbReference type="Proteomes" id="UP000295550">
    <property type="component" value="Unassembled WGS sequence"/>
</dbReference>
<reference evidence="2 3" key="1">
    <citation type="journal article" date="2019" name="Int. J. Syst. Evol. Microbiol.">
        <title>Photorhabdus khanii subsp. guanajuatensis subsp. nov., isolated from Heterorhabditis atacamensis, and Photorhabdus luminescens subsp. mexicana subsp. nov., isolated from Heterorhabditis mexicana entomopathogenic nematodes.</title>
        <authorList>
            <person name="Machado R.A.R."/>
            <person name="Bruno P."/>
            <person name="Arce C.C.M."/>
            <person name="Liechti N."/>
            <person name="Kohler A."/>
            <person name="Bernal J."/>
            <person name="Bruggmann R."/>
            <person name="Turlings T.C.J."/>
        </authorList>
    </citation>
    <scope>NUCLEOTIDE SEQUENCE [LARGE SCALE GENOMIC DNA]</scope>
    <source>
        <strain evidence="2 3">MEX47-22</strain>
    </source>
</reference>
<comment type="caution">
    <text evidence="2">The sequence shown here is derived from an EMBL/GenBank/DDBJ whole genome shotgun (WGS) entry which is preliminary data.</text>
</comment>
<dbReference type="AlphaFoldDB" id="A0A4V2X4R1"/>
<evidence type="ECO:0000313" key="2">
    <source>
        <dbReference type="EMBL" id="TDB45325.1"/>
    </source>
</evidence>
<keyword evidence="1" id="KW-0732">Signal</keyword>
<feature type="signal peptide" evidence="1">
    <location>
        <begin position="1"/>
        <end position="21"/>
    </location>
</feature>
<protein>
    <submittedName>
        <fullName evidence="2">Uncharacterized protein</fullName>
    </submittedName>
</protein>